<keyword evidence="2" id="KW-1185">Reference proteome</keyword>
<protein>
    <recommendedName>
        <fullName evidence="3">Septum formation-related domain-containing protein</fullName>
    </recommendedName>
</protein>
<evidence type="ECO:0000313" key="2">
    <source>
        <dbReference type="Proteomes" id="UP001379533"/>
    </source>
</evidence>
<dbReference type="PROSITE" id="PS51257">
    <property type="entry name" value="PROKAR_LIPOPROTEIN"/>
    <property type="match status" value="1"/>
</dbReference>
<proteinExistence type="predicted"/>
<dbReference type="RefSeq" id="WP_394847793.1">
    <property type="nucleotide sequence ID" value="NZ_CP089982.1"/>
</dbReference>
<evidence type="ECO:0000313" key="1">
    <source>
        <dbReference type="EMBL" id="WXA97177.1"/>
    </source>
</evidence>
<reference evidence="1 2" key="1">
    <citation type="submission" date="2021-12" db="EMBL/GenBank/DDBJ databases">
        <title>Discovery of the Pendulisporaceae a myxobacterial family with distinct sporulation behavior and unique specialized metabolism.</title>
        <authorList>
            <person name="Garcia R."/>
            <person name="Popoff A."/>
            <person name="Bader C.D."/>
            <person name="Loehr J."/>
            <person name="Walesch S."/>
            <person name="Walt C."/>
            <person name="Boldt J."/>
            <person name="Bunk B."/>
            <person name="Haeckl F.J.F.P.J."/>
            <person name="Gunesch A.P."/>
            <person name="Birkelbach J."/>
            <person name="Nuebel U."/>
            <person name="Pietschmann T."/>
            <person name="Bach T."/>
            <person name="Mueller R."/>
        </authorList>
    </citation>
    <scope>NUCLEOTIDE SEQUENCE [LARGE SCALE GENOMIC DNA]</scope>
    <source>
        <strain evidence="1 2">MSr12523</strain>
    </source>
</reference>
<accession>A0ABZ2KHY4</accession>
<name>A0ABZ2KHY4_9BACT</name>
<gene>
    <name evidence="1" type="ORF">LZC95_10060</name>
</gene>
<dbReference type="Proteomes" id="UP001379533">
    <property type="component" value="Chromosome"/>
</dbReference>
<evidence type="ECO:0008006" key="3">
    <source>
        <dbReference type="Google" id="ProtNLM"/>
    </source>
</evidence>
<organism evidence="1 2">
    <name type="scientific">Pendulispora brunnea</name>
    <dbReference type="NCBI Taxonomy" id="2905690"/>
    <lineage>
        <taxon>Bacteria</taxon>
        <taxon>Pseudomonadati</taxon>
        <taxon>Myxococcota</taxon>
        <taxon>Myxococcia</taxon>
        <taxon>Myxococcales</taxon>
        <taxon>Sorangiineae</taxon>
        <taxon>Pendulisporaceae</taxon>
        <taxon>Pendulispora</taxon>
    </lineage>
</organism>
<dbReference type="EMBL" id="CP089982">
    <property type="protein sequence ID" value="WXA97177.1"/>
    <property type="molecule type" value="Genomic_DNA"/>
</dbReference>
<sequence length="299" mass="32336">MRAAPLLLVLVVLVTACKPDLDERESSIESPRILAIVSEPPEARPGEAVQYTAVVATREGPELGAPIQWAYCATPKLLTENGSVSPECTREGVRPLAASGPRITAPTLPDACALFGPDVPPGGFRPRDADGTGGYYQPLRASWAGLTAFARQRVTCNLANAPADVTLEFRRRYMVNKNPRLGELSARVGGEPRALDHLPLGRDVEFTVAWPPEDAESYVSVDPATQSIVPRREAMRVSWYATAGTFATDRTGRTEAELDTFTNNVWSIETAAPRIHLWVVLRDSRGGSAYAVTTLSVNP</sequence>